<dbReference type="EMBL" id="FMYF01000008">
    <property type="protein sequence ID" value="SDB91707.1"/>
    <property type="molecule type" value="Genomic_DNA"/>
</dbReference>
<proteinExistence type="predicted"/>
<evidence type="ECO:0008006" key="4">
    <source>
        <dbReference type="Google" id="ProtNLM"/>
    </source>
</evidence>
<dbReference type="Proteomes" id="UP000199086">
    <property type="component" value="Unassembled WGS sequence"/>
</dbReference>
<evidence type="ECO:0000313" key="3">
    <source>
        <dbReference type="Proteomes" id="UP000199086"/>
    </source>
</evidence>
<dbReference type="RefSeq" id="WP_175557478.1">
    <property type="nucleotide sequence ID" value="NZ_FMYF01000008.1"/>
</dbReference>
<sequence>MSSRGRRGRRRVALAALLGAVGTGGCAVPGTPQPSPSALHEGETLTSTMYVTAYSWYDNTPTGARISHPVLHKEAGGTGTYDDPVTVAVGHQRLPDAHVLDHPAGTRFYLPFAQRYFIVEDTCGDGPSPQNGPCHRLDTPTNPAPQGATGWIDVWLDGHDLPRATVKDCARSATGMHVVVIDARPGYRVAPGAGLMHDGGCDVGHGEIPLPQ</sequence>
<accession>A0A1G6HBL9</accession>
<reference evidence="2 3" key="1">
    <citation type="submission" date="2016-06" db="EMBL/GenBank/DDBJ databases">
        <authorList>
            <person name="Olsen C.W."/>
            <person name="Carey S."/>
            <person name="Hinshaw L."/>
            <person name="Karasin A.I."/>
        </authorList>
    </citation>
    <scope>NUCLEOTIDE SEQUENCE [LARGE SCALE GENOMIC DNA]</scope>
    <source>
        <strain evidence="2 3">LZ-22</strain>
    </source>
</reference>
<dbReference type="AlphaFoldDB" id="A0A1G6HBL9"/>
<evidence type="ECO:0000256" key="1">
    <source>
        <dbReference type="SAM" id="SignalP"/>
    </source>
</evidence>
<organism evidence="2 3">
    <name type="scientific">Raineyella antarctica</name>
    <dbReference type="NCBI Taxonomy" id="1577474"/>
    <lineage>
        <taxon>Bacteria</taxon>
        <taxon>Bacillati</taxon>
        <taxon>Actinomycetota</taxon>
        <taxon>Actinomycetes</taxon>
        <taxon>Propionibacteriales</taxon>
        <taxon>Propionibacteriaceae</taxon>
        <taxon>Raineyella</taxon>
    </lineage>
</organism>
<protein>
    <recommendedName>
        <fullName evidence="4">Lipoprotein</fullName>
    </recommendedName>
</protein>
<dbReference type="STRING" id="1577474.GA0111570_108103"/>
<keyword evidence="3" id="KW-1185">Reference proteome</keyword>
<name>A0A1G6HBL9_9ACTN</name>
<keyword evidence="1" id="KW-0732">Signal</keyword>
<gene>
    <name evidence="2" type="ORF">GA0111570_108103</name>
</gene>
<evidence type="ECO:0000313" key="2">
    <source>
        <dbReference type="EMBL" id="SDB91707.1"/>
    </source>
</evidence>
<feature type="chain" id="PRO_5011666279" description="Lipoprotein" evidence="1">
    <location>
        <begin position="28"/>
        <end position="212"/>
    </location>
</feature>
<dbReference type="PROSITE" id="PS51257">
    <property type="entry name" value="PROKAR_LIPOPROTEIN"/>
    <property type="match status" value="1"/>
</dbReference>
<feature type="signal peptide" evidence="1">
    <location>
        <begin position="1"/>
        <end position="27"/>
    </location>
</feature>